<dbReference type="GO" id="GO:0015179">
    <property type="term" value="F:L-amino acid transmembrane transporter activity"/>
    <property type="evidence" value="ECO:0007669"/>
    <property type="project" value="TreeGrafter"/>
</dbReference>
<dbReference type="InterPro" id="IPR050598">
    <property type="entry name" value="AminoAcid_Transporter"/>
</dbReference>
<organism evidence="2 3">
    <name type="scientific">Ancylostoma duodenale</name>
    <dbReference type="NCBI Taxonomy" id="51022"/>
    <lineage>
        <taxon>Eukaryota</taxon>
        <taxon>Metazoa</taxon>
        <taxon>Ecdysozoa</taxon>
        <taxon>Nematoda</taxon>
        <taxon>Chromadorea</taxon>
        <taxon>Rhabditida</taxon>
        <taxon>Rhabditina</taxon>
        <taxon>Rhabditomorpha</taxon>
        <taxon>Strongyloidea</taxon>
        <taxon>Ancylostomatidae</taxon>
        <taxon>Ancylostomatinae</taxon>
        <taxon>Ancylostoma</taxon>
    </lineage>
</organism>
<sequence>LYNIALYVILSPDEVLISPAVAVNCATKEKQPEICDALQNLWRAIVPIFQLFAEKVYGKFAFIMPLCVAFSTIGSANGNILTSSRCVAEYFFKKSLGSFCSRFFRLFFVAAREGQMPAVLKLINKRFRTPVPAVIFTVSSSQTWRSSAIVIDNVFVTIFYESCNMLHKLGNPWLQVNLIIPTVFVIGSSFIIVLPIIGSPVDAGRMPSCCLK</sequence>
<reference evidence="2 3" key="1">
    <citation type="submission" date="2013-12" db="EMBL/GenBank/DDBJ databases">
        <title>Draft genome of the parsitic nematode Ancylostoma duodenale.</title>
        <authorList>
            <person name="Mitreva M."/>
        </authorList>
    </citation>
    <scope>NUCLEOTIDE SEQUENCE [LARGE SCALE GENOMIC DNA]</scope>
    <source>
        <strain evidence="2 3">Zhejiang</strain>
    </source>
</reference>
<evidence type="ECO:0000256" key="1">
    <source>
        <dbReference type="SAM" id="Phobius"/>
    </source>
</evidence>
<keyword evidence="1" id="KW-0472">Membrane</keyword>
<feature type="transmembrane region" description="Helical" evidence="1">
    <location>
        <begin position="173"/>
        <end position="197"/>
    </location>
</feature>
<gene>
    <name evidence="2" type="ORF">ANCDUO_10709</name>
</gene>
<dbReference type="Gene3D" id="1.20.1740.10">
    <property type="entry name" value="Amino acid/polyamine transporter I"/>
    <property type="match status" value="1"/>
</dbReference>
<keyword evidence="1" id="KW-0812">Transmembrane</keyword>
<accession>A0A0C2CQM5</accession>
<keyword evidence="3" id="KW-1185">Reference proteome</keyword>
<name>A0A0C2CQM5_9BILA</name>
<dbReference type="EMBL" id="KN732366">
    <property type="protein sequence ID" value="KIH59073.1"/>
    <property type="molecule type" value="Genomic_DNA"/>
</dbReference>
<proteinExistence type="predicted"/>
<evidence type="ECO:0000313" key="2">
    <source>
        <dbReference type="EMBL" id="KIH59073.1"/>
    </source>
</evidence>
<dbReference type="PANTHER" id="PTHR11785">
    <property type="entry name" value="AMINO ACID TRANSPORTER"/>
    <property type="match status" value="1"/>
</dbReference>
<evidence type="ECO:0000313" key="3">
    <source>
        <dbReference type="Proteomes" id="UP000054047"/>
    </source>
</evidence>
<dbReference type="OrthoDB" id="10062876at2759"/>
<dbReference type="PANTHER" id="PTHR11785:SF531">
    <property type="entry name" value="LARGE NEUTRAL AMINO ACIDS TRANSPORTER SMALL SUBUNIT 1"/>
    <property type="match status" value="1"/>
</dbReference>
<keyword evidence="1" id="KW-1133">Transmembrane helix</keyword>
<protein>
    <submittedName>
        <fullName evidence="2">Uncharacterized protein</fullName>
    </submittedName>
</protein>
<dbReference type="AlphaFoldDB" id="A0A0C2CQM5"/>
<feature type="non-terminal residue" evidence="2">
    <location>
        <position position="1"/>
    </location>
</feature>
<dbReference type="Proteomes" id="UP000054047">
    <property type="component" value="Unassembled WGS sequence"/>
</dbReference>